<dbReference type="Gene3D" id="1.10.10.10">
    <property type="entry name" value="Winged helix-like DNA-binding domain superfamily/Winged helix DNA-binding domain"/>
    <property type="match status" value="1"/>
</dbReference>
<gene>
    <name evidence="4" type="ORF">BLA60_08120</name>
</gene>
<dbReference type="Pfam" id="PF13191">
    <property type="entry name" value="AAA_16"/>
    <property type="match status" value="1"/>
</dbReference>
<keyword evidence="5" id="KW-1185">Reference proteome</keyword>
<dbReference type="PANTHER" id="PTHR16305:SF35">
    <property type="entry name" value="TRANSCRIPTIONAL ACTIVATOR DOMAIN"/>
    <property type="match status" value="1"/>
</dbReference>
<keyword evidence="1" id="KW-0547">Nucleotide-binding</keyword>
<dbReference type="Gene3D" id="1.25.40.10">
    <property type="entry name" value="Tetratricopeptide repeat domain"/>
    <property type="match status" value="1"/>
</dbReference>
<dbReference type="InterPro" id="IPR027417">
    <property type="entry name" value="P-loop_NTPase"/>
</dbReference>
<keyword evidence="2" id="KW-0067">ATP-binding</keyword>
<dbReference type="OrthoDB" id="5476461at2"/>
<dbReference type="GO" id="GO:0006355">
    <property type="term" value="P:regulation of DNA-templated transcription"/>
    <property type="evidence" value="ECO:0007669"/>
    <property type="project" value="InterPro"/>
</dbReference>
<dbReference type="InterPro" id="IPR000792">
    <property type="entry name" value="Tscrpt_reg_LuxR_C"/>
</dbReference>
<dbReference type="InterPro" id="IPR011990">
    <property type="entry name" value="TPR-like_helical_dom_sf"/>
</dbReference>
<evidence type="ECO:0000313" key="4">
    <source>
        <dbReference type="EMBL" id="OLF11991.1"/>
    </source>
</evidence>
<comment type="caution">
    <text evidence="4">The sequence shown here is derived from an EMBL/GenBank/DDBJ whole genome shotgun (WGS) entry which is preliminary data.</text>
</comment>
<dbReference type="Pfam" id="PF00196">
    <property type="entry name" value="GerE"/>
    <property type="match status" value="1"/>
</dbReference>
<protein>
    <recommendedName>
        <fullName evidence="3">HTH luxR-type domain-containing protein</fullName>
    </recommendedName>
</protein>
<dbReference type="InterPro" id="IPR016032">
    <property type="entry name" value="Sig_transdc_resp-reg_C-effctor"/>
</dbReference>
<evidence type="ECO:0000256" key="2">
    <source>
        <dbReference type="ARBA" id="ARBA00022840"/>
    </source>
</evidence>
<dbReference type="PROSITE" id="PS00622">
    <property type="entry name" value="HTH_LUXR_1"/>
    <property type="match status" value="1"/>
</dbReference>
<dbReference type="InterPro" id="IPR041664">
    <property type="entry name" value="AAA_16"/>
</dbReference>
<dbReference type="InterPro" id="IPR036388">
    <property type="entry name" value="WH-like_DNA-bd_sf"/>
</dbReference>
<evidence type="ECO:0000313" key="5">
    <source>
        <dbReference type="Proteomes" id="UP000185696"/>
    </source>
</evidence>
<sequence length="917" mass="98609">MEFVGRVSELATLRAAVAAAPAMVLVDGEAGVGKSRLVDEALTGFGDRVLLVGQCEPVQEPFPLGPVLDAAGGVAGRLRPPEELNPVIGALAPYLPELAGRLPPAPPALPDQRAERHRLFRAATALLGELGPAVLVVEDVHWADASTVEFVAFLASRLPPELTVVVTLRSEDHRRLPIWEALAGSVGRITVRPLEPAEVRVLAGQVVEQVPDRFVTTLVDLTAGIPFIVEEVLGALSGDRTRLGDLAVPTALRDVLLHRWNSLDERSQEVLGAAAVLGPAPDDDLLVRVAGASPAAVAAALGQALAVGLMYEDGGRTRFRHALARQVIHEALPAPVRRLLHLSAAGALAEGPEPRPVARLAYHYRGAGRDAEAVRYAEAAADLALSHGDDATAARFLMRALEVPDLDDRVRLVRKMARAAVDGLAHSEATPILRGLVDDDRLPRPARGELRFLLGRLLRQQGEATLGYEEIERAVSEVADRPDLLGRALAILAVPDVVTDRTVDEHLARSAAAGEAAARSDDTAVGLAHRIAMASLRVAVGAPDGWHLVDELCRDPVLLAEPREFARACLNWAQSALYVGYLDRAEALYRQGRRVAEDAGYVRVARVIELVAVSIDREAGRWDGLEQRARALVREPDDFAAAELDVRYLLSSVLAARGDTEEARAGLTEVADTAERVGAVRPLIPARAALARLLLTTGAPAEAVREAEKCLEAVRAKGNWVWGAEPVLCLVEAWADLGEPHRARPVVAELAAGLVTADAPKPQAILAWCQALLDQDGTALTAVSETLGALGFPYDQAAAWVWLGRWTRSARLLEQALRRYDELGAARDVARVCQVMRDVGVTVPYPWRGGRRSYGELLSPREREVATLAAQGWSNREIAARLFLSQRTVESHVARVLRKLGASSRRELAPLLTTDHA</sequence>
<accession>A0A7Z0WS99</accession>
<name>A0A7Z0WS99_9PSEU</name>
<dbReference type="Proteomes" id="UP000185696">
    <property type="component" value="Unassembled WGS sequence"/>
</dbReference>
<proteinExistence type="predicted"/>
<dbReference type="EMBL" id="MSIF01000003">
    <property type="protein sequence ID" value="OLF11991.1"/>
    <property type="molecule type" value="Genomic_DNA"/>
</dbReference>
<evidence type="ECO:0000259" key="3">
    <source>
        <dbReference type="PROSITE" id="PS50043"/>
    </source>
</evidence>
<dbReference type="PROSITE" id="PS50043">
    <property type="entry name" value="HTH_LUXR_2"/>
    <property type="match status" value="1"/>
</dbReference>
<dbReference type="PRINTS" id="PR00038">
    <property type="entry name" value="HTHLUXR"/>
</dbReference>
<dbReference type="SUPFAM" id="SSF52540">
    <property type="entry name" value="P-loop containing nucleoside triphosphate hydrolases"/>
    <property type="match status" value="1"/>
</dbReference>
<dbReference type="SMART" id="SM00421">
    <property type="entry name" value="HTH_LUXR"/>
    <property type="match status" value="1"/>
</dbReference>
<organism evidence="4 5">
    <name type="scientific">Actinophytocola xinjiangensis</name>
    <dbReference type="NCBI Taxonomy" id="485602"/>
    <lineage>
        <taxon>Bacteria</taxon>
        <taxon>Bacillati</taxon>
        <taxon>Actinomycetota</taxon>
        <taxon>Actinomycetes</taxon>
        <taxon>Pseudonocardiales</taxon>
        <taxon>Pseudonocardiaceae</taxon>
    </lineage>
</organism>
<dbReference type="AlphaFoldDB" id="A0A7Z0WS99"/>
<dbReference type="GO" id="GO:0003677">
    <property type="term" value="F:DNA binding"/>
    <property type="evidence" value="ECO:0007669"/>
    <property type="project" value="InterPro"/>
</dbReference>
<dbReference type="PANTHER" id="PTHR16305">
    <property type="entry name" value="TESTICULAR SOLUBLE ADENYLYL CYCLASE"/>
    <property type="match status" value="1"/>
</dbReference>
<dbReference type="SUPFAM" id="SSF48452">
    <property type="entry name" value="TPR-like"/>
    <property type="match status" value="1"/>
</dbReference>
<dbReference type="RefSeq" id="WP_075132179.1">
    <property type="nucleotide sequence ID" value="NZ_MSIF01000003.1"/>
</dbReference>
<dbReference type="GO" id="GO:0005737">
    <property type="term" value="C:cytoplasm"/>
    <property type="evidence" value="ECO:0007669"/>
    <property type="project" value="TreeGrafter"/>
</dbReference>
<evidence type="ECO:0000256" key="1">
    <source>
        <dbReference type="ARBA" id="ARBA00022741"/>
    </source>
</evidence>
<feature type="domain" description="HTH luxR-type" evidence="3">
    <location>
        <begin position="851"/>
        <end position="916"/>
    </location>
</feature>
<dbReference type="SUPFAM" id="SSF46894">
    <property type="entry name" value="C-terminal effector domain of the bipartite response regulators"/>
    <property type="match status" value="1"/>
</dbReference>
<dbReference type="CDD" id="cd06170">
    <property type="entry name" value="LuxR_C_like"/>
    <property type="match status" value="1"/>
</dbReference>
<reference evidence="4 5" key="1">
    <citation type="submission" date="2016-12" db="EMBL/GenBank/DDBJ databases">
        <title>The draft genome sequence of Actinophytocola xinjiangensis.</title>
        <authorList>
            <person name="Wang W."/>
            <person name="Yuan L."/>
        </authorList>
    </citation>
    <scope>NUCLEOTIDE SEQUENCE [LARGE SCALE GENOMIC DNA]</scope>
    <source>
        <strain evidence="4 5">CGMCC 4.4663</strain>
    </source>
</reference>
<dbReference type="GO" id="GO:0004016">
    <property type="term" value="F:adenylate cyclase activity"/>
    <property type="evidence" value="ECO:0007669"/>
    <property type="project" value="TreeGrafter"/>
</dbReference>
<dbReference type="GO" id="GO:0005524">
    <property type="term" value="F:ATP binding"/>
    <property type="evidence" value="ECO:0007669"/>
    <property type="project" value="UniProtKB-KW"/>
</dbReference>